<dbReference type="PANTHER" id="PTHR14513">
    <property type="entry name" value="PROTECTION OF TELOMERES 1"/>
    <property type="match status" value="1"/>
</dbReference>
<evidence type="ECO:0000256" key="8">
    <source>
        <dbReference type="ARBA" id="ARBA00023242"/>
    </source>
</evidence>
<evidence type="ECO:0000313" key="12">
    <source>
        <dbReference type="EMBL" id="QIW94643.1"/>
    </source>
</evidence>
<dbReference type="Pfam" id="PF02765">
    <property type="entry name" value="POT1"/>
    <property type="match status" value="1"/>
</dbReference>
<dbReference type="GO" id="GO:0016233">
    <property type="term" value="P:telomere capping"/>
    <property type="evidence" value="ECO:0007669"/>
    <property type="project" value="TreeGrafter"/>
</dbReference>
<dbReference type="EMBL" id="CP051139">
    <property type="protein sequence ID" value="QIW94643.1"/>
    <property type="molecule type" value="Genomic_DNA"/>
</dbReference>
<dbReference type="Pfam" id="PF16686">
    <property type="entry name" value="POT1PC"/>
    <property type="match status" value="1"/>
</dbReference>
<dbReference type="SUPFAM" id="SSF50249">
    <property type="entry name" value="Nucleic acid-binding proteins"/>
    <property type="match status" value="2"/>
</dbReference>
<feature type="domain" description="Protection of telomeres protein 1 ssDNA-binding" evidence="11">
    <location>
        <begin position="247"/>
        <end position="400"/>
    </location>
</feature>
<dbReference type="GO" id="GO:0000783">
    <property type="term" value="C:nuclear telomere cap complex"/>
    <property type="evidence" value="ECO:0007669"/>
    <property type="project" value="TreeGrafter"/>
</dbReference>
<evidence type="ECO:0000259" key="10">
    <source>
        <dbReference type="Pfam" id="PF02765"/>
    </source>
</evidence>
<dbReference type="InterPro" id="IPR011564">
    <property type="entry name" value="Telomer_end-bd_POT1/Cdc13"/>
</dbReference>
<dbReference type="PANTHER" id="PTHR14513:SF0">
    <property type="entry name" value="PROTECTION OF TELOMERES PROTEIN 1"/>
    <property type="match status" value="1"/>
</dbReference>
<dbReference type="Proteomes" id="UP000503462">
    <property type="component" value="Chromosome 1"/>
</dbReference>
<evidence type="ECO:0000259" key="11">
    <source>
        <dbReference type="Pfam" id="PF16686"/>
    </source>
</evidence>
<proteinExistence type="inferred from homology"/>
<organism evidence="12 13">
    <name type="scientific">Peltaster fructicola</name>
    <dbReference type="NCBI Taxonomy" id="286661"/>
    <lineage>
        <taxon>Eukaryota</taxon>
        <taxon>Fungi</taxon>
        <taxon>Dikarya</taxon>
        <taxon>Ascomycota</taxon>
        <taxon>Pezizomycotina</taxon>
        <taxon>Dothideomycetes</taxon>
        <taxon>Dothideomycetes incertae sedis</taxon>
        <taxon>Peltaster</taxon>
    </lineage>
</organism>
<protein>
    <recommendedName>
        <fullName evidence="4">Protection of telomeres protein 1</fullName>
    </recommendedName>
</protein>
<keyword evidence="13" id="KW-1185">Reference proteome</keyword>
<evidence type="ECO:0000256" key="7">
    <source>
        <dbReference type="ARBA" id="ARBA00023125"/>
    </source>
</evidence>
<dbReference type="GO" id="GO:0010521">
    <property type="term" value="F:telomerase inhibitor activity"/>
    <property type="evidence" value="ECO:0007669"/>
    <property type="project" value="TreeGrafter"/>
</dbReference>
<dbReference type="OrthoDB" id="2186770at2759"/>
<evidence type="ECO:0000256" key="9">
    <source>
        <dbReference type="SAM" id="MobiDB-lite"/>
    </source>
</evidence>
<evidence type="ECO:0000256" key="2">
    <source>
        <dbReference type="ARBA" id="ARBA00004574"/>
    </source>
</evidence>
<dbReference type="InterPro" id="IPR012340">
    <property type="entry name" value="NA-bd_OB-fold"/>
</dbReference>
<feature type="domain" description="Telomeric single stranded DNA binding POT1/Cdc13" evidence="10">
    <location>
        <begin position="24"/>
        <end position="117"/>
    </location>
</feature>
<evidence type="ECO:0000256" key="5">
    <source>
        <dbReference type="ARBA" id="ARBA00022454"/>
    </source>
</evidence>
<evidence type="ECO:0000256" key="6">
    <source>
        <dbReference type="ARBA" id="ARBA00022895"/>
    </source>
</evidence>
<dbReference type="GO" id="GO:0098505">
    <property type="term" value="F:G-rich strand telomeric DNA binding"/>
    <property type="evidence" value="ECO:0007669"/>
    <property type="project" value="TreeGrafter"/>
</dbReference>
<name>A0A6H0XIV6_9PEZI</name>
<comment type="similarity">
    <text evidence="3">Belongs to the telombin family.</text>
</comment>
<evidence type="ECO:0000313" key="13">
    <source>
        <dbReference type="Proteomes" id="UP000503462"/>
    </source>
</evidence>
<accession>A0A6H0XIV6</accession>
<evidence type="ECO:0000256" key="1">
    <source>
        <dbReference type="ARBA" id="ARBA00004123"/>
    </source>
</evidence>
<feature type="region of interest" description="Disordered" evidence="9">
    <location>
        <begin position="404"/>
        <end position="432"/>
    </location>
</feature>
<keyword evidence="7" id="KW-0238">DNA-binding</keyword>
<dbReference type="GO" id="GO:0032210">
    <property type="term" value="P:regulation of telomere maintenance via telomerase"/>
    <property type="evidence" value="ECO:0007669"/>
    <property type="project" value="TreeGrafter"/>
</dbReference>
<dbReference type="InterPro" id="IPR032042">
    <property type="entry name" value="POT1PC"/>
</dbReference>
<keyword evidence="6" id="KW-0779">Telomere</keyword>
<evidence type="ECO:0000256" key="4">
    <source>
        <dbReference type="ARBA" id="ARBA00015253"/>
    </source>
</evidence>
<keyword evidence="5" id="KW-0158">Chromosome</keyword>
<feature type="compositionally biased region" description="Basic and acidic residues" evidence="9">
    <location>
        <begin position="405"/>
        <end position="420"/>
    </location>
</feature>
<gene>
    <name evidence="12" type="ORF">AMS68_000161</name>
</gene>
<dbReference type="FunFam" id="2.40.50.140:FF:000303">
    <property type="entry name" value="Protection of telomeres protein 1"/>
    <property type="match status" value="1"/>
</dbReference>
<dbReference type="AlphaFoldDB" id="A0A6H0XIV6"/>
<sequence>MAQLPPGFTTLSTLTTEPLKTPGINVIAMVCDKMEPTTTRKGDITMKFKLVDPSTQDTVSGGNGFAARFFYSQTMADTPKIAQLGDIIMLRGVKLGVYDGNRVLMNNKGNTQWSVFPIAGMPKGEYAVTYMGGKQELPSMRSRTTTTTSISLVEKKYILDLASRFDTLSHAFTRGAGSRVQPAHDPLAVRVSAVRGHDLDVIRVPAVRCHDHDAIRVPAEKRPASGPELNLERRKMQRPGESKKFRLISDIQDYTFADLCVEVVKKWEGDFGCELYVTDYTENTLLLYYKNPSESKDDFGRDGDPYSYTNGFKAGWPGPWGHRVLKVVCKPPHADVANAKVEVGAHVRLTNTKIRLNNVNMLEGTLWPDQRYPGKIYITVLSRGDLVEVQDIVERKRQYYATQSHEVEPVRDSATHDTANRTKSALKRSKKKAKKAAKEAEALAVKEAELEMALAPNQHTRCSDGTIPLSSIATILDSSGERHKEVLPNGRSLILPFVNTNYRAKVQVLDFQPALEDFAVVTDELEDDSMDLSIESSQRWEWNFTLLLHDAKKEGSNPEDCILVNVGHPQAQFLLGNDMPDPANLREQSMLLNKLREKMYILWGNLEEQKAAGADDMPSNRPFECCLSEYGVLKSGGKPENIFDWERQYMLHGLTIL</sequence>
<comment type="subcellular location">
    <subcellularLocation>
        <location evidence="2">Chromosome</location>
        <location evidence="2">Telomere</location>
    </subcellularLocation>
    <subcellularLocation>
        <location evidence="1">Nucleus</location>
    </subcellularLocation>
</comment>
<dbReference type="Gene3D" id="2.40.50.140">
    <property type="entry name" value="Nucleic acid-binding proteins"/>
    <property type="match status" value="2"/>
</dbReference>
<evidence type="ECO:0000256" key="3">
    <source>
        <dbReference type="ARBA" id="ARBA00008442"/>
    </source>
</evidence>
<reference evidence="12 13" key="1">
    <citation type="journal article" date="2016" name="Sci. Rep.">
        <title>Peltaster fructicola genome reveals evolution from an invasive phytopathogen to an ectophytic parasite.</title>
        <authorList>
            <person name="Xu C."/>
            <person name="Chen H."/>
            <person name="Gleason M.L."/>
            <person name="Xu J.R."/>
            <person name="Liu H."/>
            <person name="Zhang R."/>
            <person name="Sun G."/>
        </authorList>
    </citation>
    <scope>NUCLEOTIDE SEQUENCE [LARGE SCALE GENOMIC DNA]</scope>
    <source>
        <strain evidence="12 13">LNHT1506</strain>
    </source>
</reference>
<dbReference type="InterPro" id="IPR028389">
    <property type="entry name" value="POT1"/>
</dbReference>
<keyword evidence="8" id="KW-0539">Nucleus</keyword>